<dbReference type="EMBL" id="JAVDYC010000001">
    <property type="protein sequence ID" value="MDR7326816.1"/>
    <property type="molecule type" value="Genomic_DNA"/>
</dbReference>
<reference evidence="2 3" key="1">
    <citation type="submission" date="2023-07" db="EMBL/GenBank/DDBJ databases">
        <title>Sequencing the genomes of 1000 actinobacteria strains.</title>
        <authorList>
            <person name="Klenk H.-P."/>
        </authorList>
    </citation>
    <scope>NUCLEOTIDE SEQUENCE [LARGE SCALE GENOMIC DNA]</scope>
    <source>
        <strain evidence="2 3">DSM 44711</strain>
    </source>
</reference>
<proteinExistence type="predicted"/>
<dbReference type="Pfam" id="PF00550">
    <property type="entry name" value="PP-binding"/>
    <property type="match status" value="1"/>
</dbReference>
<dbReference type="InterPro" id="IPR036736">
    <property type="entry name" value="ACP-like_sf"/>
</dbReference>
<accession>A0AAE4CUY6</accession>
<evidence type="ECO:0000259" key="1">
    <source>
        <dbReference type="PROSITE" id="PS50075"/>
    </source>
</evidence>
<keyword evidence="3" id="KW-1185">Reference proteome</keyword>
<organism evidence="2 3">
    <name type="scientific">Catenuloplanes niger</name>
    <dbReference type="NCBI Taxonomy" id="587534"/>
    <lineage>
        <taxon>Bacteria</taxon>
        <taxon>Bacillati</taxon>
        <taxon>Actinomycetota</taxon>
        <taxon>Actinomycetes</taxon>
        <taxon>Micromonosporales</taxon>
        <taxon>Micromonosporaceae</taxon>
        <taxon>Catenuloplanes</taxon>
    </lineage>
</organism>
<dbReference type="AlphaFoldDB" id="A0AAE4CUY6"/>
<dbReference type="InterPro" id="IPR009081">
    <property type="entry name" value="PP-bd_ACP"/>
</dbReference>
<dbReference type="RefSeq" id="WP_310423174.1">
    <property type="nucleotide sequence ID" value="NZ_JAVDYC010000001.1"/>
</dbReference>
<feature type="domain" description="Carrier" evidence="1">
    <location>
        <begin position="6"/>
        <end position="82"/>
    </location>
</feature>
<gene>
    <name evidence="2" type="ORF">J2S44_007066</name>
</gene>
<dbReference type="Gene3D" id="1.10.1200.10">
    <property type="entry name" value="ACP-like"/>
    <property type="match status" value="1"/>
</dbReference>
<comment type="caution">
    <text evidence="2">The sequence shown here is derived from an EMBL/GenBank/DDBJ whole genome shotgun (WGS) entry which is preliminary data.</text>
</comment>
<dbReference type="SUPFAM" id="SSF47336">
    <property type="entry name" value="ACP-like"/>
    <property type="match status" value="1"/>
</dbReference>
<evidence type="ECO:0000313" key="2">
    <source>
        <dbReference type="EMBL" id="MDR7326816.1"/>
    </source>
</evidence>
<evidence type="ECO:0000313" key="3">
    <source>
        <dbReference type="Proteomes" id="UP001183629"/>
    </source>
</evidence>
<dbReference type="PROSITE" id="PS50075">
    <property type="entry name" value="CARRIER"/>
    <property type="match status" value="1"/>
</dbReference>
<sequence length="96" mass="10335">MTNADQSLRDLVSKLVQEQLNFGSRELAPDDDLWNMGMTSLSCMGLMLNLEDALDVELPTESLQHGTFRSVNTIVAAVAAVREDAEPAADATTPVA</sequence>
<protein>
    <submittedName>
        <fullName evidence="2">Acyl carrier protein</fullName>
    </submittedName>
</protein>
<dbReference type="Proteomes" id="UP001183629">
    <property type="component" value="Unassembled WGS sequence"/>
</dbReference>
<name>A0AAE4CUY6_9ACTN</name>